<name>D5V021_ARCNC</name>
<evidence type="ECO:0000313" key="7">
    <source>
        <dbReference type="EMBL" id="ADG93633.1"/>
    </source>
</evidence>
<dbReference type="PANTHER" id="PTHR21392:SF0">
    <property type="entry name" value="TRNA-URIDINE AMINOCARBOXYPROPYLTRANSFERASE 2"/>
    <property type="match status" value="1"/>
</dbReference>
<organism evidence="7 8">
    <name type="scientific">Arcobacter nitrofigilis (strain ATCC 33309 / DSM 7299 / CCUG 15893 / LMG 7604 / NCTC 12251 / CI)</name>
    <name type="common">Campylobacter nitrofigilis</name>
    <dbReference type="NCBI Taxonomy" id="572480"/>
    <lineage>
        <taxon>Bacteria</taxon>
        <taxon>Pseudomonadati</taxon>
        <taxon>Campylobacterota</taxon>
        <taxon>Epsilonproteobacteria</taxon>
        <taxon>Campylobacterales</taxon>
        <taxon>Arcobacteraceae</taxon>
        <taxon>Arcobacter</taxon>
    </lineage>
</organism>
<dbReference type="InterPro" id="IPR039262">
    <property type="entry name" value="DTWD2/TAPT"/>
</dbReference>
<dbReference type="AlphaFoldDB" id="D5V021"/>
<sequence>MTNTREYCYNCNRAKISCLCNLIKPFNTNTKFIFLMHPKEFRKTKNNTGKITHQSLLNSKIFVGIDFTHNKELNSIIDDTNNSCYILYPGIDSINLSKNNIENKKQKVIFLIDSTWACSKKILKSSTNLSSLPKISFNYENSSAYEFKKQPSNYCLSTIESTLVLLKLLNKHHIENVEKNSLDNFLVPFKQMVKFQVTKSLEKRIRYK</sequence>
<feature type="domain" description="DTW" evidence="6">
    <location>
        <begin position="4"/>
        <end position="200"/>
    </location>
</feature>
<dbReference type="GO" id="GO:0016432">
    <property type="term" value="F:tRNA-uridine aminocarboxypropyltransferase activity"/>
    <property type="evidence" value="ECO:0007669"/>
    <property type="project" value="UniProtKB-EC"/>
</dbReference>
<dbReference type="Pfam" id="PF03942">
    <property type="entry name" value="DTW"/>
    <property type="match status" value="1"/>
</dbReference>
<keyword evidence="4" id="KW-0819">tRNA processing</keyword>
<dbReference type="SMART" id="SM01144">
    <property type="entry name" value="DTW"/>
    <property type="match status" value="1"/>
</dbReference>
<keyword evidence="3" id="KW-0949">S-adenosyl-L-methionine</keyword>
<dbReference type="GO" id="GO:0008033">
    <property type="term" value="P:tRNA processing"/>
    <property type="evidence" value="ECO:0007669"/>
    <property type="project" value="UniProtKB-KW"/>
</dbReference>
<dbReference type="RefSeq" id="WP_013135778.1">
    <property type="nucleotide sequence ID" value="NC_014166.1"/>
</dbReference>
<dbReference type="InterPro" id="IPR005636">
    <property type="entry name" value="DTW"/>
</dbReference>
<keyword evidence="8" id="KW-1185">Reference proteome</keyword>
<comment type="similarity">
    <text evidence="5">Belongs to the TDD superfamily. DTWD2 family.</text>
</comment>
<dbReference type="Proteomes" id="UP000000939">
    <property type="component" value="Chromosome"/>
</dbReference>
<protein>
    <recommendedName>
        <fullName evidence="1">tRNA-uridine aminocarboxypropyltransferase</fullName>
        <ecNumber evidence="1">2.5.1.25</ecNumber>
    </recommendedName>
</protein>
<dbReference type="PANTHER" id="PTHR21392">
    <property type="entry name" value="TRNA-URIDINE AMINOCARBOXYPROPYLTRANSFERASE 2"/>
    <property type="match status" value="1"/>
</dbReference>
<dbReference type="HOGENOM" id="CLU_066458_2_2_7"/>
<accession>D5V021</accession>
<evidence type="ECO:0000256" key="2">
    <source>
        <dbReference type="ARBA" id="ARBA00022679"/>
    </source>
</evidence>
<evidence type="ECO:0000256" key="5">
    <source>
        <dbReference type="ARBA" id="ARBA00034489"/>
    </source>
</evidence>
<dbReference type="EC" id="2.5.1.25" evidence="1"/>
<evidence type="ECO:0000256" key="1">
    <source>
        <dbReference type="ARBA" id="ARBA00012386"/>
    </source>
</evidence>
<dbReference type="EMBL" id="CP001999">
    <property type="protein sequence ID" value="ADG93633.1"/>
    <property type="molecule type" value="Genomic_DNA"/>
</dbReference>
<dbReference type="eggNOG" id="COG3148">
    <property type="taxonomic scope" value="Bacteria"/>
</dbReference>
<gene>
    <name evidence="7" type="ordered locus">Arnit_1979</name>
</gene>
<keyword evidence="2" id="KW-0808">Transferase</keyword>
<evidence type="ECO:0000313" key="8">
    <source>
        <dbReference type="Proteomes" id="UP000000939"/>
    </source>
</evidence>
<dbReference type="OrthoDB" id="268835at2"/>
<proteinExistence type="inferred from homology"/>
<evidence type="ECO:0000256" key="4">
    <source>
        <dbReference type="ARBA" id="ARBA00022694"/>
    </source>
</evidence>
<dbReference type="KEGG" id="ant:Arnit_1979"/>
<evidence type="ECO:0000259" key="6">
    <source>
        <dbReference type="SMART" id="SM01144"/>
    </source>
</evidence>
<reference evidence="7 8" key="1">
    <citation type="journal article" date="2010" name="Stand. Genomic Sci.">
        <title>Complete genome sequence of Arcobacter nitrofigilis type strain (CI).</title>
        <authorList>
            <person name="Pati A."/>
            <person name="Gronow S."/>
            <person name="Lapidus A."/>
            <person name="Copeland A."/>
            <person name="Glavina Del Rio T."/>
            <person name="Nolan M."/>
            <person name="Lucas S."/>
            <person name="Tice H."/>
            <person name="Cheng J.F."/>
            <person name="Han C."/>
            <person name="Chertkov O."/>
            <person name="Bruce D."/>
            <person name="Tapia R."/>
            <person name="Goodwin L."/>
            <person name="Pitluck S."/>
            <person name="Liolios K."/>
            <person name="Ivanova N."/>
            <person name="Mavromatis K."/>
            <person name="Chen A."/>
            <person name="Palaniappan K."/>
            <person name="Land M."/>
            <person name="Hauser L."/>
            <person name="Chang Y.J."/>
            <person name="Jeffries C.D."/>
            <person name="Detter J.C."/>
            <person name="Rohde M."/>
            <person name="Goker M."/>
            <person name="Bristow J."/>
            <person name="Eisen J.A."/>
            <person name="Markowitz V."/>
            <person name="Hugenholtz P."/>
            <person name="Klenk H.P."/>
            <person name="Kyrpides N.C."/>
        </authorList>
    </citation>
    <scope>NUCLEOTIDE SEQUENCE [LARGE SCALE GENOMIC DNA]</scope>
    <source>
        <strain evidence="8">ATCC 33309 / DSM 7299 / CCUG 15893 / LMG 7604 / NCTC 12251 / CI</strain>
    </source>
</reference>
<dbReference type="STRING" id="572480.Arnit_1979"/>
<evidence type="ECO:0000256" key="3">
    <source>
        <dbReference type="ARBA" id="ARBA00022691"/>
    </source>
</evidence>